<feature type="non-terminal residue" evidence="1">
    <location>
        <position position="1"/>
    </location>
</feature>
<organism evidence="1 2">
    <name type="scientific">Racocetra fulgida</name>
    <dbReference type="NCBI Taxonomy" id="60492"/>
    <lineage>
        <taxon>Eukaryota</taxon>
        <taxon>Fungi</taxon>
        <taxon>Fungi incertae sedis</taxon>
        <taxon>Mucoromycota</taxon>
        <taxon>Glomeromycotina</taxon>
        <taxon>Glomeromycetes</taxon>
        <taxon>Diversisporales</taxon>
        <taxon>Gigasporaceae</taxon>
        <taxon>Racocetra</taxon>
    </lineage>
</organism>
<evidence type="ECO:0000313" key="2">
    <source>
        <dbReference type="Proteomes" id="UP000789396"/>
    </source>
</evidence>
<gene>
    <name evidence="1" type="ORF">RFULGI_LOCUS18241</name>
</gene>
<comment type="caution">
    <text evidence="1">The sequence shown here is derived from an EMBL/GenBank/DDBJ whole genome shotgun (WGS) entry which is preliminary data.</text>
</comment>
<reference evidence="1" key="1">
    <citation type="submission" date="2021-06" db="EMBL/GenBank/DDBJ databases">
        <authorList>
            <person name="Kallberg Y."/>
            <person name="Tangrot J."/>
            <person name="Rosling A."/>
        </authorList>
    </citation>
    <scope>NUCLEOTIDE SEQUENCE</scope>
    <source>
        <strain evidence="1">IN212</strain>
    </source>
</reference>
<sequence>PYTDADLHKSVKIIDGYLRQKEFIVINLNKPRSESFSLRWDTLLDLEKEIELLLDAMSQPLYELTIPFYFLRIGIG</sequence>
<evidence type="ECO:0000313" key="1">
    <source>
        <dbReference type="EMBL" id="CAG8806086.1"/>
    </source>
</evidence>
<accession>A0A9N9K0D9</accession>
<proteinExistence type="predicted"/>
<keyword evidence="2" id="KW-1185">Reference proteome</keyword>
<name>A0A9N9K0D9_9GLOM</name>
<protein>
    <submittedName>
        <fullName evidence="1">10463_t:CDS:1</fullName>
    </submittedName>
</protein>
<dbReference type="EMBL" id="CAJVPZ010078312">
    <property type="protein sequence ID" value="CAG8806086.1"/>
    <property type="molecule type" value="Genomic_DNA"/>
</dbReference>
<dbReference type="AlphaFoldDB" id="A0A9N9K0D9"/>
<dbReference type="OrthoDB" id="2304771at2759"/>
<dbReference type="Proteomes" id="UP000789396">
    <property type="component" value="Unassembled WGS sequence"/>
</dbReference>
<feature type="non-terminal residue" evidence="1">
    <location>
        <position position="76"/>
    </location>
</feature>